<evidence type="ECO:0000259" key="14">
    <source>
        <dbReference type="PROSITE" id="PS50262"/>
    </source>
</evidence>
<reference evidence="15" key="3">
    <citation type="submission" date="2025-09" db="UniProtKB">
        <authorList>
            <consortium name="Ensembl"/>
        </authorList>
    </citation>
    <scope>IDENTIFICATION</scope>
    <source>
        <strain evidence="15">Glennie</strain>
    </source>
</reference>
<evidence type="ECO:0000256" key="11">
    <source>
        <dbReference type="ARBA" id="ARBA00023224"/>
    </source>
</evidence>
<evidence type="ECO:0000256" key="10">
    <source>
        <dbReference type="ARBA" id="ARBA00023170"/>
    </source>
</evidence>
<dbReference type="InterPro" id="IPR000276">
    <property type="entry name" value="GPCR_Rhodpsn"/>
</dbReference>
<evidence type="ECO:0000256" key="2">
    <source>
        <dbReference type="ARBA" id="ARBA00010663"/>
    </source>
</evidence>
<dbReference type="InterPro" id="IPR017452">
    <property type="entry name" value="GPCR_Rhodpsn_7TM"/>
</dbReference>
<evidence type="ECO:0000313" key="16">
    <source>
        <dbReference type="Proteomes" id="UP000002279"/>
    </source>
</evidence>
<dbReference type="OrthoDB" id="9889152at2759"/>
<dbReference type="InterPro" id="IPR000725">
    <property type="entry name" value="Olfact_rcpt"/>
</dbReference>
<dbReference type="HOGENOM" id="CLU_012526_1_0_1"/>
<organism evidence="15 16">
    <name type="scientific">Ornithorhynchus anatinus</name>
    <name type="common">Duckbill platypus</name>
    <dbReference type="NCBI Taxonomy" id="9258"/>
    <lineage>
        <taxon>Eukaryota</taxon>
        <taxon>Metazoa</taxon>
        <taxon>Chordata</taxon>
        <taxon>Craniata</taxon>
        <taxon>Vertebrata</taxon>
        <taxon>Euteleostomi</taxon>
        <taxon>Mammalia</taxon>
        <taxon>Monotremata</taxon>
        <taxon>Ornithorhynchidae</taxon>
        <taxon>Ornithorhynchus</taxon>
    </lineage>
</organism>
<comment type="subcellular location">
    <subcellularLocation>
        <location evidence="1 13">Cell membrane</location>
        <topology evidence="1 13">Multi-pass membrane protein</topology>
    </subcellularLocation>
</comment>
<keyword evidence="10 12" id="KW-0675">Receptor</keyword>
<reference evidence="15" key="2">
    <citation type="submission" date="2025-08" db="UniProtKB">
        <authorList>
            <consortium name="Ensembl"/>
        </authorList>
    </citation>
    <scope>IDENTIFICATION</scope>
    <source>
        <strain evidence="15">Glennie</strain>
    </source>
</reference>
<dbReference type="GeneID" id="100091786"/>
<evidence type="ECO:0000256" key="7">
    <source>
        <dbReference type="ARBA" id="ARBA00022989"/>
    </source>
</evidence>
<feature type="transmembrane region" description="Helical" evidence="13">
    <location>
        <begin position="31"/>
        <end position="52"/>
    </location>
</feature>
<dbReference type="PROSITE" id="PS00237">
    <property type="entry name" value="G_PROTEIN_RECEP_F1_1"/>
    <property type="match status" value="1"/>
</dbReference>
<dbReference type="Gene3D" id="1.20.1070.10">
    <property type="entry name" value="Rhodopsin 7-helix transmembrane proteins"/>
    <property type="match status" value="1"/>
</dbReference>
<dbReference type="GO" id="GO:0007186">
    <property type="term" value="P:G protein-coupled receptor signaling pathway"/>
    <property type="evidence" value="ECO:0000318"/>
    <property type="project" value="GO_Central"/>
</dbReference>
<keyword evidence="16" id="KW-1185">Reference proteome</keyword>
<evidence type="ECO:0000256" key="13">
    <source>
        <dbReference type="RuleBase" id="RU363047"/>
    </source>
</evidence>
<dbReference type="PANTHER" id="PTHR48018">
    <property type="entry name" value="OLFACTORY RECEPTOR"/>
    <property type="match status" value="1"/>
</dbReference>
<dbReference type="PRINTS" id="PR00237">
    <property type="entry name" value="GPCRRHODOPSN"/>
</dbReference>
<keyword evidence="8 12" id="KW-0297">G-protein coupled receptor</keyword>
<feature type="transmembrane region" description="Helical" evidence="13">
    <location>
        <begin position="202"/>
        <end position="226"/>
    </location>
</feature>
<feature type="transmembrane region" description="Helical" evidence="13">
    <location>
        <begin position="274"/>
        <end position="293"/>
    </location>
</feature>
<dbReference type="PRINTS" id="PR00245">
    <property type="entry name" value="OLFACTORYR"/>
</dbReference>
<evidence type="ECO:0000256" key="5">
    <source>
        <dbReference type="ARBA" id="ARBA00022692"/>
    </source>
</evidence>
<sequence length="312" mass="34132">MSAGKNQTSVAWFILLGLTDREELKGTLFGVFLLIYTVTLVGNLGIAALVYADPRLHTPMYFFLGVLSFLDFSYSTVDTPKLLISFLTTDGSISFGACVTQMALMTLHATGECLLLSVMGYDRFVAICHPLLYHAVMSRRWCGQLVAATFAASVANAAVQTGNVFRLPYCGPNVIDHYFCDLPTVLHLACADTAEAEALLSFFSSLVIFITVSVILVSYSCVLASVYKTRSPEARCKALSTCTSHLAAISLFYGTVIFMYVQPSSDGSGDRNKVISVFYTIAIPLLNPLIYSLRNKEVKAALRRRLFGKLNL</sequence>
<proteinExistence type="inferred from homology"/>
<name>F6X624_ORNAN</name>
<comment type="similarity">
    <text evidence="2 12">Belongs to the G-protein coupled receptor 1 family.</text>
</comment>
<keyword evidence="6 13" id="KW-0552">Olfaction</keyword>
<dbReference type="SMART" id="SM01381">
    <property type="entry name" value="7TM_GPCR_Srsx"/>
    <property type="match status" value="1"/>
</dbReference>
<dbReference type="RefSeq" id="XP_039767229.1">
    <property type="nucleotide sequence ID" value="XM_039911295.1"/>
</dbReference>
<evidence type="ECO:0000256" key="12">
    <source>
        <dbReference type="RuleBase" id="RU000688"/>
    </source>
</evidence>
<dbReference type="KEGG" id="oaa:100091786"/>
<keyword evidence="3 13" id="KW-1003">Cell membrane</keyword>
<feature type="transmembrane region" description="Helical" evidence="13">
    <location>
        <begin position="59"/>
        <end position="77"/>
    </location>
</feature>
<dbReference type="GO" id="GO:0004930">
    <property type="term" value="F:G protein-coupled receptor activity"/>
    <property type="evidence" value="ECO:0007669"/>
    <property type="project" value="UniProtKB-KW"/>
</dbReference>
<accession>F6X624</accession>
<keyword evidence="9 13" id="KW-0472">Membrane</keyword>
<dbReference type="PROSITE" id="PS50262">
    <property type="entry name" value="G_PROTEIN_RECEP_F1_2"/>
    <property type="match status" value="1"/>
</dbReference>
<evidence type="ECO:0000256" key="1">
    <source>
        <dbReference type="ARBA" id="ARBA00004651"/>
    </source>
</evidence>
<dbReference type="GO" id="GO:0004984">
    <property type="term" value="F:olfactory receptor activity"/>
    <property type="evidence" value="ECO:0000318"/>
    <property type="project" value="GO_Central"/>
</dbReference>
<evidence type="ECO:0000313" key="15">
    <source>
        <dbReference type="Ensembl" id="ENSOANP00000008756.2"/>
    </source>
</evidence>
<evidence type="ECO:0000256" key="9">
    <source>
        <dbReference type="ARBA" id="ARBA00023136"/>
    </source>
</evidence>
<gene>
    <name evidence="15" type="primary">LOC100091786</name>
</gene>
<dbReference type="OMA" id="QHLCVQL"/>
<dbReference type="GO" id="GO:0007608">
    <property type="term" value="P:sensory perception of smell"/>
    <property type="evidence" value="ECO:0000318"/>
    <property type="project" value="GO_Central"/>
</dbReference>
<protein>
    <recommendedName>
        <fullName evidence="13">Olfactory receptor</fullName>
    </recommendedName>
</protein>
<feature type="transmembrane region" description="Helical" evidence="13">
    <location>
        <begin position="238"/>
        <end position="262"/>
    </location>
</feature>
<evidence type="ECO:0000256" key="8">
    <source>
        <dbReference type="ARBA" id="ARBA00023040"/>
    </source>
</evidence>
<keyword evidence="4 13" id="KW-0716">Sensory transduction</keyword>
<dbReference type="AlphaFoldDB" id="F6X624"/>
<keyword evidence="11 12" id="KW-0807">Transducer</keyword>
<evidence type="ECO:0000256" key="4">
    <source>
        <dbReference type="ARBA" id="ARBA00022606"/>
    </source>
</evidence>
<keyword evidence="5 12" id="KW-0812">Transmembrane</keyword>
<dbReference type="GO" id="GO:0005886">
    <property type="term" value="C:plasma membrane"/>
    <property type="evidence" value="ECO:0007669"/>
    <property type="project" value="UniProtKB-SubCell"/>
</dbReference>
<feature type="domain" description="G-protein coupled receptors family 1 profile" evidence="14">
    <location>
        <begin position="42"/>
        <end position="291"/>
    </location>
</feature>
<dbReference type="GO" id="GO:0005549">
    <property type="term" value="F:odorant binding"/>
    <property type="evidence" value="ECO:0000318"/>
    <property type="project" value="GO_Central"/>
</dbReference>
<dbReference type="FunFam" id="1.10.1220.70:FF:000001">
    <property type="entry name" value="Olfactory receptor"/>
    <property type="match status" value="1"/>
</dbReference>
<evidence type="ECO:0000256" key="3">
    <source>
        <dbReference type="ARBA" id="ARBA00022475"/>
    </source>
</evidence>
<dbReference type="FunFam" id="1.20.1070.10:FF:000004">
    <property type="entry name" value="Olfactory receptor"/>
    <property type="match status" value="1"/>
</dbReference>
<evidence type="ECO:0000256" key="6">
    <source>
        <dbReference type="ARBA" id="ARBA00022725"/>
    </source>
</evidence>
<dbReference type="GeneTree" id="ENSGT01150000286945"/>
<dbReference type="Ensembl" id="ENSOANT00000008758.3">
    <property type="protein sequence ID" value="ENSOANP00000008756.2"/>
    <property type="gene ID" value="ENSOANG00000005513.3"/>
</dbReference>
<reference evidence="15 16" key="1">
    <citation type="journal article" date="2008" name="Nature">
        <title>Genome analysis of the platypus reveals unique signatures of evolution.</title>
        <authorList>
            <person name="Warren W.C."/>
            <person name="Hillier L.W."/>
            <person name="Marshall Graves J.A."/>
            <person name="Birney E."/>
            <person name="Ponting C.P."/>
            <person name="Grutzner F."/>
            <person name="Belov K."/>
            <person name="Miller W."/>
            <person name="Clarke L."/>
            <person name="Chinwalla A.T."/>
            <person name="Yang S.P."/>
            <person name="Heger A."/>
            <person name="Locke D.P."/>
            <person name="Miethke P."/>
            <person name="Waters P.D."/>
            <person name="Veyrunes F."/>
            <person name="Fulton L."/>
            <person name="Fulton B."/>
            <person name="Graves T."/>
            <person name="Wallis J."/>
            <person name="Puente X.S."/>
            <person name="Lopez-Otin C."/>
            <person name="Ordonez G.R."/>
            <person name="Eichler E.E."/>
            <person name="Chen L."/>
            <person name="Cheng Z."/>
            <person name="Deakin J.E."/>
            <person name="Alsop A."/>
            <person name="Thompson K."/>
            <person name="Kirby P."/>
            <person name="Papenfuss A.T."/>
            <person name="Wakefield M.J."/>
            <person name="Olender T."/>
            <person name="Lancet D."/>
            <person name="Huttley G.A."/>
            <person name="Smit A.F."/>
            <person name="Pask A."/>
            <person name="Temple-Smith P."/>
            <person name="Batzer M.A."/>
            <person name="Walker J.A."/>
            <person name="Konkel M.K."/>
            <person name="Harris R.S."/>
            <person name="Whittington C.M."/>
            <person name="Wong E.S."/>
            <person name="Gemmell N.J."/>
            <person name="Buschiazzo E."/>
            <person name="Vargas Jentzsch I.M."/>
            <person name="Merkel A."/>
            <person name="Schmitz J."/>
            <person name="Zemann A."/>
            <person name="Churakov G."/>
            <person name="Kriegs J.O."/>
            <person name="Brosius J."/>
            <person name="Murchison E.P."/>
            <person name="Sachidanandam R."/>
            <person name="Smith C."/>
            <person name="Hannon G.J."/>
            <person name="Tsend-Ayush E."/>
            <person name="McMillan D."/>
            <person name="Attenborough R."/>
            <person name="Rens W."/>
            <person name="Ferguson-Smith M."/>
            <person name="Lefevre C.M."/>
            <person name="Sharp J.A."/>
            <person name="Nicholas K.R."/>
            <person name="Ray D.A."/>
            <person name="Kube M."/>
            <person name="Reinhardt R."/>
            <person name="Pringle T.H."/>
            <person name="Taylor J."/>
            <person name="Jones R.C."/>
            <person name="Nixon B."/>
            <person name="Dacheux J.L."/>
            <person name="Niwa H."/>
            <person name="Sekita Y."/>
            <person name="Huang X."/>
            <person name="Stark A."/>
            <person name="Kheradpour P."/>
            <person name="Kellis M."/>
            <person name="Flicek P."/>
            <person name="Chen Y."/>
            <person name="Webber C."/>
            <person name="Hardison R."/>
            <person name="Nelson J."/>
            <person name="Hallsworth-Pepin K."/>
            <person name="Delehaunty K."/>
            <person name="Markovic C."/>
            <person name="Minx P."/>
            <person name="Feng Y."/>
            <person name="Kremitzki C."/>
            <person name="Mitreva M."/>
            <person name="Glasscock J."/>
            <person name="Wylie T."/>
            <person name="Wohldmann P."/>
            <person name="Thiru P."/>
            <person name="Nhan M.N."/>
            <person name="Pohl C.S."/>
            <person name="Smith S.M."/>
            <person name="Hou S."/>
            <person name="Nefedov M."/>
            <person name="de Jong P.J."/>
            <person name="Renfree M.B."/>
            <person name="Mardis E.R."/>
            <person name="Wilson R.K."/>
        </authorList>
    </citation>
    <scope>NUCLEOTIDE SEQUENCE [LARGE SCALE GENOMIC DNA]</scope>
    <source>
        <strain evidence="15 16">Glennie</strain>
    </source>
</reference>
<dbReference type="InParanoid" id="F6X624"/>
<dbReference type="SUPFAM" id="SSF81321">
    <property type="entry name" value="Family A G protein-coupled receptor-like"/>
    <property type="match status" value="1"/>
</dbReference>
<dbReference type="CDD" id="cd15230">
    <property type="entry name" value="7tmA_OR5-like"/>
    <property type="match status" value="1"/>
</dbReference>
<keyword evidence="7 13" id="KW-1133">Transmembrane helix</keyword>
<dbReference type="eggNOG" id="ENOG502SJ42">
    <property type="taxonomic scope" value="Eukaryota"/>
</dbReference>
<dbReference type="Pfam" id="PF13853">
    <property type="entry name" value="7tm_4"/>
    <property type="match status" value="1"/>
</dbReference>
<dbReference type="Proteomes" id="UP000002279">
    <property type="component" value="Chromosome 3"/>
</dbReference>